<keyword evidence="3" id="KW-1185">Reference proteome</keyword>
<reference evidence="2" key="1">
    <citation type="submission" date="2023-05" db="EMBL/GenBank/DDBJ databases">
        <title>Nepenthes gracilis genome sequencing.</title>
        <authorList>
            <person name="Fukushima K."/>
        </authorList>
    </citation>
    <scope>NUCLEOTIDE SEQUENCE</scope>
    <source>
        <strain evidence="2">SING2019-196</strain>
    </source>
</reference>
<dbReference type="EMBL" id="BSYO01000018">
    <property type="protein sequence ID" value="GMH17847.1"/>
    <property type="molecule type" value="Genomic_DNA"/>
</dbReference>
<evidence type="ECO:0000313" key="3">
    <source>
        <dbReference type="Proteomes" id="UP001279734"/>
    </source>
</evidence>
<protein>
    <submittedName>
        <fullName evidence="2">Uncharacterized protein</fullName>
    </submittedName>
</protein>
<accession>A0AAD3XUC9</accession>
<evidence type="ECO:0000313" key="2">
    <source>
        <dbReference type="EMBL" id="GMH17847.1"/>
    </source>
</evidence>
<dbReference type="AlphaFoldDB" id="A0AAD3XUC9"/>
<dbReference type="Proteomes" id="UP001279734">
    <property type="component" value="Unassembled WGS sequence"/>
</dbReference>
<proteinExistence type="predicted"/>
<gene>
    <name evidence="2" type="ORF">Nepgr_019688</name>
</gene>
<evidence type="ECO:0000256" key="1">
    <source>
        <dbReference type="SAM" id="MobiDB-lite"/>
    </source>
</evidence>
<comment type="caution">
    <text evidence="2">The sequence shown here is derived from an EMBL/GenBank/DDBJ whole genome shotgun (WGS) entry which is preliminary data.</text>
</comment>
<organism evidence="2 3">
    <name type="scientific">Nepenthes gracilis</name>
    <name type="common">Slender pitcher plant</name>
    <dbReference type="NCBI Taxonomy" id="150966"/>
    <lineage>
        <taxon>Eukaryota</taxon>
        <taxon>Viridiplantae</taxon>
        <taxon>Streptophyta</taxon>
        <taxon>Embryophyta</taxon>
        <taxon>Tracheophyta</taxon>
        <taxon>Spermatophyta</taxon>
        <taxon>Magnoliopsida</taxon>
        <taxon>eudicotyledons</taxon>
        <taxon>Gunneridae</taxon>
        <taxon>Pentapetalae</taxon>
        <taxon>Caryophyllales</taxon>
        <taxon>Nepenthaceae</taxon>
        <taxon>Nepenthes</taxon>
    </lineage>
</organism>
<feature type="region of interest" description="Disordered" evidence="1">
    <location>
        <begin position="101"/>
        <end position="128"/>
    </location>
</feature>
<sequence>MALMVEEFIASSRKREYRFSRARNLKEGRRYLMESIAQVNGCGGGGGIVANSTGEHGAVRMKIVVRKQDLKQILEAVRNCVSSSPSSLSLDQRLFLMRRRIAGGKDNQGKGSRRSSWRPALQSIPEEH</sequence>
<name>A0AAD3XUC9_NEPGR</name>